<comment type="caution">
    <text evidence="3">The sequence shown here is derived from an EMBL/GenBank/DDBJ whole genome shotgun (WGS) entry which is preliminary data.</text>
</comment>
<name>A0A139IN94_9PEZI</name>
<dbReference type="InterPro" id="IPR001202">
    <property type="entry name" value="WW_dom"/>
</dbReference>
<feature type="region of interest" description="Disordered" evidence="1">
    <location>
        <begin position="179"/>
        <end position="207"/>
    </location>
</feature>
<dbReference type="Proteomes" id="UP000073492">
    <property type="component" value="Unassembled WGS sequence"/>
</dbReference>
<feature type="compositionally biased region" description="Basic and acidic residues" evidence="1">
    <location>
        <begin position="179"/>
        <end position="191"/>
    </location>
</feature>
<feature type="compositionally biased region" description="Polar residues" evidence="1">
    <location>
        <begin position="39"/>
        <end position="57"/>
    </location>
</feature>
<reference evidence="3 4" key="1">
    <citation type="submission" date="2015-07" db="EMBL/GenBank/DDBJ databases">
        <title>Comparative genomics of the Sigatoka disease complex on banana suggests a link between parallel evolutionary changes in Pseudocercospora fijiensis and Pseudocercospora eumusae and increased virulence on the banana host.</title>
        <authorList>
            <person name="Chang T.-C."/>
            <person name="Salvucci A."/>
            <person name="Crous P.W."/>
            <person name="Stergiopoulos I."/>
        </authorList>
    </citation>
    <scope>NUCLEOTIDE SEQUENCE [LARGE SCALE GENOMIC DNA]</scope>
    <source>
        <strain evidence="3 4">CBS 116634</strain>
    </source>
</reference>
<proteinExistence type="predicted"/>
<dbReference type="AlphaFoldDB" id="A0A139IN94"/>
<evidence type="ECO:0000259" key="2">
    <source>
        <dbReference type="PROSITE" id="PS50020"/>
    </source>
</evidence>
<evidence type="ECO:0000256" key="1">
    <source>
        <dbReference type="SAM" id="MobiDB-lite"/>
    </source>
</evidence>
<keyword evidence="4" id="KW-1185">Reference proteome</keyword>
<dbReference type="PROSITE" id="PS50020">
    <property type="entry name" value="WW_DOMAIN_2"/>
    <property type="match status" value="1"/>
</dbReference>
<feature type="domain" description="WW" evidence="2">
    <location>
        <begin position="131"/>
        <end position="152"/>
    </location>
</feature>
<dbReference type="EMBL" id="LFZO01000044">
    <property type="protein sequence ID" value="KXT16120.1"/>
    <property type="molecule type" value="Genomic_DNA"/>
</dbReference>
<protein>
    <recommendedName>
        <fullName evidence="2">WW domain-containing protein</fullName>
    </recommendedName>
</protein>
<accession>A0A139IN94</accession>
<feature type="region of interest" description="Disordered" evidence="1">
    <location>
        <begin position="36"/>
        <end position="106"/>
    </location>
</feature>
<feature type="region of interest" description="Disordered" evidence="1">
    <location>
        <begin position="282"/>
        <end position="324"/>
    </location>
</feature>
<organism evidence="3 4">
    <name type="scientific">Pseudocercospora musae</name>
    <dbReference type="NCBI Taxonomy" id="113226"/>
    <lineage>
        <taxon>Eukaryota</taxon>
        <taxon>Fungi</taxon>
        <taxon>Dikarya</taxon>
        <taxon>Ascomycota</taxon>
        <taxon>Pezizomycotina</taxon>
        <taxon>Dothideomycetes</taxon>
        <taxon>Dothideomycetidae</taxon>
        <taxon>Mycosphaerellales</taxon>
        <taxon>Mycosphaerellaceae</taxon>
        <taxon>Pseudocercospora</taxon>
    </lineage>
</organism>
<gene>
    <name evidence="3" type="ORF">AC579_5071</name>
</gene>
<feature type="compositionally biased region" description="Basic and acidic residues" evidence="1">
    <location>
        <begin position="289"/>
        <end position="312"/>
    </location>
</feature>
<dbReference type="OrthoDB" id="2444812at2759"/>
<feature type="compositionally biased region" description="Basic residues" evidence="1">
    <location>
        <begin position="313"/>
        <end position="324"/>
    </location>
</feature>
<feature type="compositionally biased region" description="Low complexity" evidence="1">
    <location>
        <begin position="65"/>
        <end position="76"/>
    </location>
</feature>
<sequence>GLGLPSSDLTLLSQQVSQSGLICIMANNGDEFRIKGAASRSSVSEQTSSGSPDQTGRATEKSSEQAEQAEQAQSKSGPAEGDELKKSQDGVDDSTSPFYLPAKDSNSPIKMSHLRAKYKWFKCKAEGDEYPEGSYYYIHYDTQQTTWDEPVEPYWMWDPVAQGPDTRIGLMKNGKSIEMHGPTEPKQKDEEYQGYNPKIHGNYDPNADYAKFHEKKRLEERELDEQKAFMTAAQQPEYGATMALNRFTGRAQVGDLGPERHSDAAKSSRQLNAFFDVDAAANQHGGKSLKAERRQTRVSKEDAKRYNQERKEKKEKKRRGWLQN</sequence>
<evidence type="ECO:0000313" key="4">
    <source>
        <dbReference type="Proteomes" id="UP000073492"/>
    </source>
</evidence>
<evidence type="ECO:0000313" key="3">
    <source>
        <dbReference type="EMBL" id="KXT16120.1"/>
    </source>
</evidence>
<feature type="non-terminal residue" evidence="3">
    <location>
        <position position="1"/>
    </location>
</feature>